<reference evidence="1" key="1">
    <citation type="submission" date="2014-09" db="EMBL/GenBank/DDBJ databases">
        <authorList>
            <person name="Magalhaes I.L.F."/>
            <person name="Oliveira U."/>
            <person name="Santos F.R."/>
            <person name="Vidigal T.H.D.A."/>
            <person name="Brescovit A.D."/>
            <person name="Santos A.J."/>
        </authorList>
    </citation>
    <scope>NUCLEOTIDE SEQUENCE</scope>
    <source>
        <tissue evidence="1">Shoot tissue taken approximately 20 cm above the soil surface</tissue>
    </source>
</reference>
<reference evidence="1" key="2">
    <citation type="journal article" date="2015" name="Data Brief">
        <title>Shoot transcriptome of the giant reed, Arundo donax.</title>
        <authorList>
            <person name="Barrero R.A."/>
            <person name="Guerrero F.D."/>
            <person name="Moolhuijzen P."/>
            <person name="Goolsby J.A."/>
            <person name="Tidwell J."/>
            <person name="Bellgard S.E."/>
            <person name="Bellgard M.I."/>
        </authorList>
    </citation>
    <scope>NUCLEOTIDE SEQUENCE</scope>
    <source>
        <tissue evidence="1">Shoot tissue taken approximately 20 cm above the soil surface</tissue>
    </source>
</reference>
<name>A0A0A9BWE2_ARUDO</name>
<organism evidence="1">
    <name type="scientific">Arundo donax</name>
    <name type="common">Giant reed</name>
    <name type="synonym">Donax arundinaceus</name>
    <dbReference type="NCBI Taxonomy" id="35708"/>
    <lineage>
        <taxon>Eukaryota</taxon>
        <taxon>Viridiplantae</taxon>
        <taxon>Streptophyta</taxon>
        <taxon>Embryophyta</taxon>
        <taxon>Tracheophyta</taxon>
        <taxon>Spermatophyta</taxon>
        <taxon>Magnoliopsida</taxon>
        <taxon>Liliopsida</taxon>
        <taxon>Poales</taxon>
        <taxon>Poaceae</taxon>
        <taxon>PACMAD clade</taxon>
        <taxon>Arundinoideae</taxon>
        <taxon>Arundineae</taxon>
        <taxon>Arundo</taxon>
    </lineage>
</organism>
<dbReference type="AlphaFoldDB" id="A0A0A9BWE2"/>
<dbReference type="EMBL" id="GBRH01232400">
    <property type="protein sequence ID" value="JAD65495.1"/>
    <property type="molecule type" value="Transcribed_RNA"/>
</dbReference>
<proteinExistence type="predicted"/>
<protein>
    <submittedName>
        <fullName evidence="1">Uncharacterized protein</fullName>
    </submittedName>
</protein>
<evidence type="ECO:0000313" key="1">
    <source>
        <dbReference type="EMBL" id="JAD65495.1"/>
    </source>
</evidence>
<accession>A0A0A9BWE2</accession>
<sequence length="51" mass="5746">MPFRDIASCNTMMMAYHLFWHRGVALIPHASCSIECSREVQCLGMPLSTAM</sequence>